<gene>
    <name evidence="1" type="ORF">OG563_17990</name>
</gene>
<sequence>MGLAGCPPDRQMSAALFGNRYRLELLVALAESGDQGVNLSQLAEDRTVAASVYYGPIRDLLNAGLVERLGQITGDRRCWYRRREYAFWNTVSSLAQRLAEVEVEAS</sequence>
<name>A0ABZ1Z791_9NOCA</name>
<reference evidence="1" key="1">
    <citation type="submission" date="2022-10" db="EMBL/GenBank/DDBJ databases">
        <title>The complete genomes of actinobacterial strains from the NBC collection.</title>
        <authorList>
            <person name="Joergensen T.S."/>
            <person name="Alvarez Arevalo M."/>
            <person name="Sterndorff E.B."/>
            <person name="Faurdal D."/>
            <person name="Vuksanovic O."/>
            <person name="Mourched A.-S."/>
            <person name="Charusanti P."/>
            <person name="Shaw S."/>
            <person name="Blin K."/>
            <person name="Weber T."/>
        </authorList>
    </citation>
    <scope>NUCLEOTIDE SEQUENCE</scope>
    <source>
        <strain evidence="1">NBC_01482</strain>
    </source>
</reference>
<dbReference type="RefSeq" id="WP_329414581.1">
    <property type="nucleotide sequence ID" value="NZ_CP109441.1"/>
</dbReference>
<proteinExistence type="predicted"/>
<keyword evidence="2" id="KW-1185">Reference proteome</keyword>
<organism evidence="1 2">
    <name type="scientific">Nocardia vinacea</name>
    <dbReference type="NCBI Taxonomy" id="96468"/>
    <lineage>
        <taxon>Bacteria</taxon>
        <taxon>Bacillati</taxon>
        <taxon>Actinomycetota</taxon>
        <taxon>Actinomycetes</taxon>
        <taxon>Mycobacteriales</taxon>
        <taxon>Nocardiaceae</taxon>
        <taxon>Nocardia</taxon>
    </lineage>
</organism>
<dbReference type="InterPro" id="IPR036390">
    <property type="entry name" value="WH_DNA-bd_sf"/>
</dbReference>
<dbReference type="Proteomes" id="UP001432062">
    <property type="component" value="Chromosome"/>
</dbReference>
<evidence type="ECO:0000313" key="1">
    <source>
        <dbReference type="EMBL" id="WUV49910.1"/>
    </source>
</evidence>
<evidence type="ECO:0000313" key="2">
    <source>
        <dbReference type="Proteomes" id="UP001432062"/>
    </source>
</evidence>
<evidence type="ECO:0008006" key="3">
    <source>
        <dbReference type="Google" id="ProtNLM"/>
    </source>
</evidence>
<dbReference type="EMBL" id="CP109441">
    <property type="protein sequence ID" value="WUV49910.1"/>
    <property type="molecule type" value="Genomic_DNA"/>
</dbReference>
<dbReference type="SUPFAM" id="SSF46785">
    <property type="entry name" value="Winged helix' DNA-binding domain"/>
    <property type="match status" value="1"/>
</dbReference>
<accession>A0ABZ1Z791</accession>
<protein>
    <recommendedName>
        <fullName evidence="3">ArsR family transcriptional regulator</fullName>
    </recommendedName>
</protein>